<sequence>MISCSPKKSVTQNVFASFSRMHDCDENEPSELKFRVARKWEEIDFMATNEVTTLDLLMIDENGDTMHDIVPKKLIWKFRPLLHEGGLYTLAKFNTTTEKSRFLPSKNDHRLFFKWDTEVDCLLGDTGGIPMHAFSFVEFGNLESRINNIHLTGSHCFS</sequence>
<dbReference type="AlphaFoldDB" id="A0A4Y7L5I2"/>
<dbReference type="EMBL" id="CM010724">
    <property type="protein sequence ID" value="RZC79688.1"/>
    <property type="molecule type" value="Genomic_DNA"/>
</dbReference>
<dbReference type="SUPFAM" id="SSF50249">
    <property type="entry name" value="Nucleic acid-binding proteins"/>
    <property type="match status" value="1"/>
</dbReference>
<proteinExistence type="predicted"/>
<feature type="domain" description="Replication protein A 70 kDa DNA-binding subunit B/D first OB fold" evidence="1">
    <location>
        <begin position="34"/>
        <end position="120"/>
    </location>
</feature>
<dbReference type="STRING" id="3469.A0A4Y7L5I2"/>
<dbReference type="PANTHER" id="PTHR47165:SF4">
    <property type="entry name" value="OS03G0429900 PROTEIN"/>
    <property type="match status" value="1"/>
</dbReference>
<dbReference type="InterPro" id="IPR012340">
    <property type="entry name" value="NA-bd_OB-fold"/>
</dbReference>
<protein>
    <recommendedName>
        <fullName evidence="1">Replication protein A 70 kDa DNA-binding subunit B/D first OB fold domain-containing protein</fullName>
    </recommendedName>
</protein>
<dbReference type="PANTHER" id="PTHR47165">
    <property type="entry name" value="OS03G0429900 PROTEIN"/>
    <property type="match status" value="1"/>
</dbReference>
<dbReference type="OMA" id="ASEHNFH"/>
<reference evidence="2 3" key="1">
    <citation type="journal article" date="2018" name="Science">
        <title>The opium poppy genome and morphinan production.</title>
        <authorList>
            <person name="Guo L."/>
            <person name="Winzer T."/>
            <person name="Yang X."/>
            <person name="Li Y."/>
            <person name="Ning Z."/>
            <person name="He Z."/>
            <person name="Teodor R."/>
            <person name="Lu Y."/>
            <person name="Bowser T.A."/>
            <person name="Graham I.A."/>
            <person name="Ye K."/>
        </authorList>
    </citation>
    <scope>NUCLEOTIDE SEQUENCE [LARGE SCALE GENOMIC DNA]</scope>
    <source>
        <strain evidence="3">cv. HN1</strain>
        <tissue evidence="2">Leaves</tissue>
    </source>
</reference>
<evidence type="ECO:0000313" key="3">
    <source>
        <dbReference type="Proteomes" id="UP000316621"/>
    </source>
</evidence>
<name>A0A4Y7L5I2_PAPSO</name>
<dbReference type="Proteomes" id="UP000316621">
    <property type="component" value="Chromosome 10"/>
</dbReference>
<dbReference type="Gramene" id="RZC79688">
    <property type="protein sequence ID" value="RZC79688"/>
    <property type="gene ID" value="C5167_042265"/>
</dbReference>
<evidence type="ECO:0000313" key="2">
    <source>
        <dbReference type="EMBL" id="RZC79688.1"/>
    </source>
</evidence>
<gene>
    <name evidence="2" type="ORF">C5167_042265</name>
</gene>
<dbReference type="Gene3D" id="2.40.50.140">
    <property type="entry name" value="Nucleic acid-binding proteins"/>
    <property type="match status" value="1"/>
</dbReference>
<accession>A0A4Y7L5I2</accession>
<organism evidence="2 3">
    <name type="scientific">Papaver somniferum</name>
    <name type="common">Opium poppy</name>
    <dbReference type="NCBI Taxonomy" id="3469"/>
    <lineage>
        <taxon>Eukaryota</taxon>
        <taxon>Viridiplantae</taxon>
        <taxon>Streptophyta</taxon>
        <taxon>Embryophyta</taxon>
        <taxon>Tracheophyta</taxon>
        <taxon>Spermatophyta</taxon>
        <taxon>Magnoliopsida</taxon>
        <taxon>Ranunculales</taxon>
        <taxon>Papaveraceae</taxon>
        <taxon>Papaveroideae</taxon>
        <taxon>Papaver</taxon>
    </lineage>
</organism>
<dbReference type="InterPro" id="IPR003871">
    <property type="entry name" value="RFA1B/D_OB_1st"/>
</dbReference>
<dbReference type="Pfam" id="PF02721">
    <property type="entry name" value="DUF223"/>
    <property type="match status" value="1"/>
</dbReference>
<evidence type="ECO:0000259" key="1">
    <source>
        <dbReference type="Pfam" id="PF02721"/>
    </source>
</evidence>
<keyword evidence="3" id="KW-1185">Reference proteome</keyword>
<dbReference type="CDD" id="cd04480">
    <property type="entry name" value="RPA1_DBD_A_like"/>
    <property type="match status" value="1"/>
</dbReference>